<evidence type="ECO:0000259" key="19">
    <source>
        <dbReference type="SMART" id="SM00482"/>
    </source>
</evidence>
<evidence type="ECO:0000313" key="21">
    <source>
        <dbReference type="Proteomes" id="UP001055253"/>
    </source>
</evidence>
<evidence type="ECO:0000256" key="3">
    <source>
        <dbReference type="ARBA" id="ARBA00020311"/>
    </source>
</evidence>
<keyword evidence="21" id="KW-1185">Reference proteome</keyword>
<dbReference type="CDD" id="cd09859">
    <property type="entry name" value="PIN_53EXO"/>
    <property type="match status" value="1"/>
</dbReference>
<dbReference type="InterPro" id="IPR002421">
    <property type="entry name" value="5-3_exonuclease"/>
</dbReference>
<dbReference type="EC" id="2.7.7.7" evidence="2 15"/>
<dbReference type="CDD" id="cd08637">
    <property type="entry name" value="DNA_pol_A_pol_I_C"/>
    <property type="match status" value="1"/>
</dbReference>
<keyword evidence="4 16" id="KW-0808">Transferase</keyword>
<dbReference type="NCBIfam" id="TIGR00593">
    <property type="entry name" value="pola"/>
    <property type="match status" value="1"/>
</dbReference>
<keyword evidence="8 16" id="KW-0227">DNA damage</keyword>
<evidence type="ECO:0000256" key="4">
    <source>
        <dbReference type="ARBA" id="ARBA00022679"/>
    </source>
</evidence>
<gene>
    <name evidence="16 20" type="primary">polA</name>
    <name evidence="20" type="ORF">MJO63_17905</name>
</gene>
<dbReference type="Proteomes" id="UP001055253">
    <property type="component" value="Chromosome"/>
</dbReference>
<dbReference type="SMART" id="SM00475">
    <property type="entry name" value="53EXOc"/>
    <property type="match status" value="1"/>
</dbReference>
<accession>A0ABY3VCU2</accession>
<dbReference type="InterPro" id="IPR036279">
    <property type="entry name" value="5-3_exonuclease_C_sf"/>
</dbReference>
<dbReference type="GO" id="GO:0003887">
    <property type="term" value="F:DNA-directed DNA polymerase activity"/>
    <property type="evidence" value="ECO:0007669"/>
    <property type="project" value="UniProtKB-EC"/>
</dbReference>
<dbReference type="PROSITE" id="PS00447">
    <property type="entry name" value="DNA_POLYMERASE_A"/>
    <property type="match status" value="1"/>
</dbReference>
<dbReference type="InterPro" id="IPR012337">
    <property type="entry name" value="RNaseH-like_sf"/>
</dbReference>
<keyword evidence="10" id="KW-0269">Exonuclease</keyword>
<dbReference type="Pfam" id="PF01367">
    <property type="entry name" value="5_3_exonuc"/>
    <property type="match status" value="1"/>
</dbReference>
<protein>
    <recommendedName>
        <fullName evidence="3 15">DNA polymerase I</fullName>
        <ecNumber evidence="2 15">2.7.7.7</ecNumber>
    </recommendedName>
</protein>
<evidence type="ECO:0000256" key="6">
    <source>
        <dbReference type="ARBA" id="ARBA00022705"/>
    </source>
</evidence>
<dbReference type="RefSeq" id="WP_156091291.1">
    <property type="nucleotide sequence ID" value="NZ_CP085200.1"/>
</dbReference>
<dbReference type="InterPro" id="IPR008918">
    <property type="entry name" value="HhH2"/>
</dbReference>
<dbReference type="InterPro" id="IPR002298">
    <property type="entry name" value="DNA_polymerase_A"/>
</dbReference>
<dbReference type="InterPro" id="IPR018320">
    <property type="entry name" value="DNA_polymerase_1"/>
</dbReference>
<keyword evidence="6 16" id="KW-0235">DNA replication</keyword>
<dbReference type="Gene3D" id="3.30.70.370">
    <property type="match status" value="1"/>
</dbReference>
<evidence type="ECO:0000256" key="13">
    <source>
        <dbReference type="ARBA" id="ARBA00023204"/>
    </source>
</evidence>
<dbReference type="Gene3D" id="1.10.150.20">
    <property type="entry name" value="5' to 3' exonuclease, C-terminal subdomain"/>
    <property type="match status" value="2"/>
</dbReference>
<evidence type="ECO:0000256" key="10">
    <source>
        <dbReference type="ARBA" id="ARBA00022839"/>
    </source>
</evidence>
<evidence type="ECO:0000256" key="12">
    <source>
        <dbReference type="ARBA" id="ARBA00023125"/>
    </source>
</evidence>
<evidence type="ECO:0000256" key="16">
    <source>
        <dbReference type="RuleBase" id="RU004460"/>
    </source>
</evidence>
<dbReference type="Gene3D" id="3.40.50.1010">
    <property type="entry name" value="5'-nuclease"/>
    <property type="match status" value="1"/>
</dbReference>
<dbReference type="Pfam" id="PF02739">
    <property type="entry name" value="5_3_exonuc_N"/>
    <property type="match status" value="1"/>
</dbReference>
<reference evidence="20" key="1">
    <citation type="submission" date="2022-08" db="EMBL/GenBank/DDBJ databases">
        <title>Whole genome sequencing of non-tuberculosis mycobacteria type-strains.</title>
        <authorList>
            <person name="Igarashi Y."/>
            <person name="Osugi A."/>
            <person name="Mitarai S."/>
        </authorList>
    </citation>
    <scope>NUCLEOTIDE SEQUENCE</scope>
    <source>
        <strain evidence="20">ATCC 19423</strain>
    </source>
</reference>
<dbReference type="PANTHER" id="PTHR10133:SF27">
    <property type="entry name" value="DNA POLYMERASE NU"/>
    <property type="match status" value="1"/>
</dbReference>
<dbReference type="SUPFAM" id="SSF53098">
    <property type="entry name" value="Ribonuclease H-like"/>
    <property type="match status" value="1"/>
</dbReference>
<feature type="domain" description="5'-3' exonuclease" evidence="18">
    <location>
        <begin position="1"/>
        <end position="258"/>
    </location>
</feature>
<comment type="catalytic activity">
    <reaction evidence="14 16">
        <text>DNA(n) + a 2'-deoxyribonucleoside 5'-triphosphate = DNA(n+1) + diphosphate</text>
        <dbReference type="Rhea" id="RHEA:22508"/>
        <dbReference type="Rhea" id="RHEA-COMP:17339"/>
        <dbReference type="Rhea" id="RHEA-COMP:17340"/>
        <dbReference type="ChEBI" id="CHEBI:33019"/>
        <dbReference type="ChEBI" id="CHEBI:61560"/>
        <dbReference type="ChEBI" id="CHEBI:173112"/>
        <dbReference type="EC" id="2.7.7.7"/>
    </reaction>
</comment>
<evidence type="ECO:0000256" key="9">
    <source>
        <dbReference type="ARBA" id="ARBA00022801"/>
    </source>
</evidence>
<evidence type="ECO:0000256" key="5">
    <source>
        <dbReference type="ARBA" id="ARBA00022695"/>
    </source>
</evidence>
<evidence type="ECO:0000259" key="17">
    <source>
        <dbReference type="SMART" id="SM00474"/>
    </source>
</evidence>
<dbReference type="EMBL" id="CP092429">
    <property type="protein sequence ID" value="ULP54152.1"/>
    <property type="molecule type" value="Genomic_DNA"/>
</dbReference>
<evidence type="ECO:0000256" key="15">
    <source>
        <dbReference type="NCBIfam" id="TIGR00593"/>
    </source>
</evidence>
<dbReference type="InterPro" id="IPR036397">
    <property type="entry name" value="RNaseH_sf"/>
</dbReference>
<evidence type="ECO:0000256" key="14">
    <source>
        <dbReference type="ARBA" id="ARBA00049244"/>
    </source>
</evidence>
<dbReference type="InterPro" id="IPR020046">
    <property type="entry name" value="5-3_exonucl_a-hlix_arch_N"/>
</dbReference>
<keyword evidence="9" id="KW-0378">Hydrolase</keyword>
<dbReference type="SUPFAM" id="SSF88723">
    <property type="entry name" value="PIN domain-like"/>
    <property type="match status" value="1"/>
</dbReference>
<evidence type="ECO:0000259" key="18">
    <source>
        <dbReference type="SMART" id="SM00475"/>
    </source>
</evidence>
<keyword evidence="13 16" id="KW-0234">DNA repair</keyword>
<dbReference type="SUPFAM" id="SSF56672">
    <property type="entry name" value="DNA/RNA polymerases"/>
    <property type="match status" value="1"/>
</dbReference>
<feature type="domain" description="DNA-directed DNA polymerase family A palm" evidence="19">
    <location>
        <begin position="642"/>
        <end position="849"/>
    </location>
</feature>
<evidence type="ECO:0000256" key="11">
    <source>
        <dbReference type="ARBA" id="ARBA00022932"/>
    </source>
</evidence>
<dbReference type="InterPro" id="IPR001098">
    <property type="entry name" value="DNA-dir_DNA_pol_A_palm_dom"/>
</dbReference>
<evidence type="ECO:0000256" key="2">
    <source>
        <dbReference type="ARBA" id="ARBA00012417"/>
    </source>
</evidence>
<feature type="domain" description="3'-5' exonuclease" evidence="17">
    <location>
        <begin position="299"/>
        <end position="475"/>
    </location>
</feature>
<dbReference type="InterPro" id="IPR043502">
    <property type="entry name" value="DNA/RNA_pol_sf"/>
</dbReference>
<evidence type="ECO:0000256" key="7">
    <source>
        <dbReference type="ARBA" id="ARBA00022722"/>
    </source>
</evidence>
<dbReference type="Gene3D" id="3.30.420.10">
    <property type="entry name" value="Ribonuclease H-like superfamily/Ribonuclease H"/>
    <property type="match status" value="1"/>
</dbReference>
<keyword evidence="12 16" id="KW-0238">DNA-binding</keyword>
<dbReference type="PANTHER" id="PTHR10133">
    <property type="entry name" value="DNA POLYMERASE I"/>
    <property type="match status" value="1"/>
</dbReference>
<name>A0ABY3VCU2_MYCUL</name>
<dbReference type="Gene3D" id="1.20.1060.10">
    <property type="entry name" value="Taq DNA Polymerase, Chain T, domain 4"/>
    <property type="match status" value="1"/>
</dbReference>
<dbReference type="SMART" id="SM00279">
    <property type="entry name" value="HhH2"/>
    <property type="match status" value="1"/>
</dbReference>
<dbReference type="InterPro" id="IPR029060">
    <property type="entry name" value="PIN-like_dom_sf"/>
</dbReference>
<dbReference type="SMART" id="SM00474">
    <property type="entry name" value="35EXOc"/>
    <property type="match status" value="1"/>
</dbReference>
<dbReference type="SMART" id="SM00482">
    <property type="entry name" value="POLAc"/>
    <property type="match status" value="1"/>
</dbReference>
<dbReference type="Pfam" id="PF00476">
    <property type="entry name" value="DNA_pol_A"/>
    <property type="match status" value="1"/>
</dbReference>
<dbReference type="InterPro" id="IPR002562">
    <property type="entry name" value="3'-5'_exonuclease_dom"/>
</dbReference>
<comment type="similarity">
    <text evidence="1 16">Belongs to the DNA polymerase type-A family.</text>
</comment>
<keyword evidence="11 16" id="KW-0239">DNA-directed DNA polymerase</keyword>
<evidence type="ECO:0000313" key="20">
    <source>
        <dbReference type="EMBL" id="ULP54152.1"/>
    </source>
</evidence>
<dbReference type="SUPFAM" id="SSF47807">
    <property type="entry name" value="5' to 3' exonuclease, C-terminal subdomain"/>
    <property type="match status" value="1"/>
</dbReference>
<dbReference type="InterPro" id="IPR019760">
    <property type="entry name" value="DNA-dir_DNA_pol_A_CS"/>
</dbReference>
<keyword evidence="5 16" id="KW-0548">Nucleotidyltransferase</keyword>
<proteinExistence type="inferred from homology"/>
<evidence type="ECO:0000256" key="8">
    <source>
        <dbReference type="ARBA" id="ARBA00022763"/>
    </source>
</evidence>
<organism evidence="20 21">
    <name type="scientific">Mycobacterium ulcerans</name>
    <dbReference type="NCBI Taxonomy" id="1809"/>
    <lineage>
        <taxon>Bacteria</taxon>
        <taxon>Bacillati</taxon>
        <taxon>Actinomycetota</taxon>
        <taxon>Actinomycetes</taxon>
        <taxon>Mycobacteriales</taxon>
        <taxon>Mycobacteriaceae</taxon>
        <taxon>Mycobacterium</taxon>
        <taxon>Mycobacterium ulcerans group</taxon>
    </lineage>
</organism>
<dbReference type="Pfam" id="PF22619">
    <property type="entry name" value="DNA_polI_exo1"/>
    <property type="match status" value="1"/>
</dbReference>
<keyword evidence="7" id="KW-0540">Nuclease</keyword>
<dbReference type="CDD" id="cd09898">
    <property type="entry name" value="H3TH_53EXO"/>
    <property type="match status" value="1"/>
</dbReference>
<dbReference type="CDD" id="cd06140">
    <property type="entry name" value="DNA_polA_I_Bacillus_like_exo"/>
    <property type="match status" value="1"/>
</dbReference>
<dbReference type="PRINTS" id="PR00868">
    <property type="entry name" value="DNAPOLI"/>
</dbReference>
<dbReference type="InterPro" id="IPR054690">
    <property type="entry name" value="DNA_polI_exonuclease"/>
</dbReference>
<dbReference type="NCBIfam" id="NF004397">
    <property type="entry name" value="PRK05755.1"/>
    <property type="match status" value="1"/>
</dbReference>
<evidence type="ECO:0000256" key="1">
    <source>
        <dbReference type="ARBA" id="ARBA00007705"/>
    </source>
</evidence>
<sequence>MLLDGNSLAFRAFYALPAENFKTRGGLTTNAVYGFTAMLINLLRDEAPTHIAAAFDVSRQTFRSERYPEYKANRSSTPDEFHGQIDITKEVLNALGITVLAAPGFEADDIIATLATQAEGEGYRVLVVTGDRDSLQLVSDDVTVLYPRKGVSELTRFTPEAVVEKYGLTPVQYPDFAALRGDPSDNLPGIPGVGEKTASKWIVEYGSLQGLVDQVDSVRGKVGDSLRANLASVVRNRELTDLVRDVPLAQTPEVLLLQPWDRDQIHRLFDDLEFRVLRDRLFDTLAAVEPEVDQGFDVRGGAVSPGAVAQWLAEHVVDGRRCGLTVVGTHLPHGGDATALAIAAADGEGGYIDTATLTPDDDAALGEWLADPAKPKALHEAKLAIHDLRGRGWTLNGVTSDTALAAYLVRPGQRSFTLDDLSLRYLRRELRAETPEQQQLSLLDDDDTDVAAAQTAILRARAVIDLADALDAELDRIDSTGLLADMELPVQHLLAEMETAGIAVDLTMLGGLQRHFADQIRDAAEAAYAVIGKQINLGSPKQLQVVLFDELRMPKTKRTKTGYTTDADALQSLFDKTGHPFLQHLLAHRDVTRLKVTVDGLLNSVADDGRIHTTFNQTIAATGRLSSTEPNLQNIPIRTDAGRQIRDAFVVGDGYSELMTADYSQIEMRIMAHLSRDEGLIEAFNTGEDLHSFVASRAFGVPIDEVTGELRRRVKAMSYGLAYGLSAYGLSSQLKISTEDAKVQMDQYFSRFGGVRDYLMAVVEQARKDGYTSTVLGRRRHLPELDSSNRQVREAAERAALNAPIQGSAADIIKVAMIEVDKALKEHALKSRMLLQVHDELLFEVAAGEREQIEALVRDKMGSAYPLDVPLEVSVGFGRSWDSAAH</sequence>
<dbReference type="InterPro" id="IPR020045">
    <property type="entry name" value="DNA_polI_H3TH"/>
</dbReference>